<accession>A0ABQ6IE61</accession>
<protein>
    <submittedName>
        <fullName evidence="1">Uncharacterized protein</fullName>
    </submittedName>
</protein>
<keyword evidence="2" id="KW-1185">Reference proteome</keyword>
<dbReference type="Proteomes" id="UP001157125">
    <property type="component" value="Unassembled WGS sequence"/>
</dbReference>
<proteinExistence type="predicted"/>
<evidence type="ECO:0000313" key="1">
    <source>
        <dbReference type="EMBL" id="GMA35476.1"/>
    </source>
</evidence>
<dbReference type="EMBL" id="BSUN01000001">
    <property type="protein sequence ID" value="GMA35476.1"/>
    <property type="molecule type" value="Genomic_DNA"/>
</dbReference>
<sequence>MLRERQEQSVVEVRVELGEVATRGASLVFGIGGDVHAEVVLTRRLHHRLGKARPGRRAAGTERRERWCRYGRG</sequence>
<comment type="caution">
    <text evidence="1">The sequence shown here is derived from an EMBL/GenBank/DDBJ whole genome shotgun (WGS) entry which is preliminary data.</text>
</comment>
<organism evidence="1 2">
    <name type="scientific">Demequina litorisediminis</name>
    <dbReference type="NCBI Taxonomy" id="1849022"/>
    <lineage>
        <taxon>Bacteria</taxon>
        <taxon>Bacillati</taxon>
        <taxon>Actinomycetota</taxon>
        <taxon>Actinomycetes</taxon>
        <taxon>Micrococcales</taxon>
        <taxon>Demequinaceae</taxon>
        <taxon>Demequina</taxon>
    </lineage>
</organism>
<name>A0ABQ6IE61_9MICO</name>
<gene>
    <name evidence="1" type="ORF">GCM10025876_16800</name>
</gene>
<reference evidence="2" key="1">
    <citation type="journal article" date="2019" name="Int. J. Syst. Evol. Microbiol.">
        <title>The Global Catalogue of Microorganisms (GCM) 10K type strain sequencing project: providing services to taxonomists for standard genome sequencing and annotation.</title>
        <authorList>
            <consortium name="The Broad Institute Genomics Platform"/>
            <consortium name="The Broad Institute Genome Sequencing Center for Infectious Disease"/>
            <person name="Wu L."/>
            <person name="Ma J."/>
        </authorList>
    </citation>
    <scope>NUCLEOTIDE SEQUENCE [LARGE SCALE GENOMIC DNA]</scope>
    <source>
        <strain evidence="2">NBRC 112299</strain>
    </source>
</reference>
<evidence type="ECO:0000313" key="2">
    <source>
        <dbReference type="Proteomes" id="UP001157125"/>
    </source>
</evidence>